<evidence type="ECO:0000256" key="3">
    <source>
        <dbReference type="SAM" id="Phobius"/>
    </source>
</evidence>
<sequence length="277" mass="32516">MKYSRLEEYINNENEESLHEKEPPQTKQQERRRSRIWDVTLLSALPWILNILFASVLLFLFLSPSYSGPSGSYETEFGTDMTLPTKVGLKRVRFTGSPHFFDNGTAWRTPVDSNAPWPENRRYFGEPSREIDWAWHDLIGDRYFSVSEEEAKKAWGDKYVMYRDPYRGGYTAGLDMFHALHCLNALRKALGQDYYPYTDIHGQVHLEHCLDLLRQEIQCYGSTTLIPQKHFDGLEHPYIDSDQVHTCRDFSTLREFTTERGEGGRLYVPREEWDDKI</sequence>
<name>A0A9P4MBH4_9PEZI</name>
<dbReference type="EMBL" id="ML978125">
    <property type="protein sequence ID" value="KAF2099744.1"/>
    <property type="molecule type" value="Genomic_DNA"/>
</dbReference>
<comment type="caution">
    <text evidence="4">The sequence shown here is derived from an EMBL/GenBank/DDBJ whole genome shotgun (WGS) entry which is preliminary data.</text>
</comment>
<keyword evidence="5" id="KW-1185">Reference proteome</keyword>
<accession>A0A9P4MBH4</accession>
<evidence type="ECO:0000313" key="4">
    <source>
        <dbReference type="EMBL" id="KAF2099744.1"/>
    </source>
</evidence>
<evidence type="ECO:0000256" key="2">
    <source>
        <dbReference type="ARBA" id="ARBA00035112"/>
    </source>
</evidence>
<reference evidence="4" key="1">
    <citation type="journal article" date="2020" name="Stud. Mycol.">
        <title>101 Dothideomycetes genomes: a test case for predicting lifestyles and emergence of pathogens.</title>
        <authorList>
            <person name="Haridas S."/>
            <person name="Albert R."/>
            <person name="Binder M."/>
            <person name="Bloem J."/>
            <person name="Labutti K."/>
            <person name="Salamov A."/>
            <person name="Andreopoulos B."/>
            <person name="Baker S."/>
            <person name="Barry K."/>
            <person name="Bills G."/>
            <person name="Bluhm B."/>
            <person name="Cannon C."/>
            <person name="Castanera R."/>
            <person name="Culley D."/>
            <person name="Daum C."/>
            <person name="Ezra D."/>
            <person name="Gonzalez J."/>
            <person name="Henrissat B."/>
            <person name="Kuo A."/>
            <person name="Liang C."/>
            <person name="Lipzen A."/>
            <person name="Lutzoni F."/>
            <person name="Magnuson J."/>
            <person name="Mondo S."/>
            <person name="Nolan M."/>
            <person name="Ohm R."/>
            <person name="Pangilinan J."/>
            <person name="Park H.-J."/>
            <person name="Ramirez L."/>
            <person name="Alfaro M."/>
            <person name="Sun H."/>
            <person name="Tritt A."/>
            <person name="Yoshinaga Y."/>
            <person name="Zwiers L.-H."/>
            <person name="Turgeon B."/>
            <person name="Goodwin S."/>
            <person name="Spatafora J."/>
            <person name="Crous P."/>
            <person name="Grigoriev I."/>
        </authorList>
    </citation>
    <scope>NUCLEOTIDE SEQUENCE</scope>
    <source>
        <strain evidence="4">CBS 133067</strain>
    </source>
</reference>
<evidence type="ECO:0000313" key="5">
    <source>
        <dbReference type="Proteomes" id="UP000799772"/>
    </source>
</evidence>
<keyword evidence="3" id="KW-0472">Membrane</keyword>
<dbReference type="PANTHER" id="PTHR33365">
    <property type="entry name" value="YALI0B05434P"/>
    <property type="match status" value="1"/>
</dbReference>
<keyword evidence="3" id="KW-0812">Transmembrane</keyword>
<organism evidence="4 5">
    <name type="scientific">Rhizodiscina lignyota</name>
    <dbReference type="NCBI Taxonomy" id="1504668"/>
    <lineage>
        <taxon>Eukaryota</taxon>
        <taxon>Fungi</taxon>
        <taxon>Dikarya</taxon>
        <taxon>Ascomycota</taxon>
        <taxon>Pezizomycotina</taxon>
        <taxon>Dothideomycetes</taxon>
        <taxon>Pleosporomycetidae</taxon>
        <taxon>Aulographales</taxon>
        <taxon>Rhizodiscinaceae</taxon>
        <taxon>Rhizodiscina</taxon>
    </lineage>
</organism>
<protein>
    <submittedName>
        <fullName evidence="4">Uncharacterized protein</fullName>
    </submittedName>
</protein>
<dbReference type="AlphaFoldDB" id="A0A9P4MBH4"/>
<dbReference type="Pfam" id="PF11807">
    <property type="entry name" value="UstYa"/>
    <property type="match status" value="1"/>
</dbReference>
<comment type="similarity">
    <text evidence="2">Belongs to the ustYa family.</text>
</comment>
<dbReference type="GO" id="GO:0043386">
    <property type="term" value="P:mycotoxin biosynthetic process"/>
    <property type="evidence" value="ECO:0007669"/>
    <property type="project" value="InterPro"/>
</dbReference>
<comment type="pathway">
    <text evidence="1">Mycotoxin biosynthesis.</text>
</comment>
<dbReference type="Proteomes" id="UP000799772">
    <property type="component" value="Unassembled WGS sequence"/>
</dbReference>
<dbReference type="PANTHER" id="PTHR33365:SF4">
    <property type="entry name" value="CYCLOCHLOROTINE BIOSYNTHESIS PROTEIN O"/>
    <property type="match status" value="1"/>
</dbReference>
<dbReference type="InterPro" id="IPR021765">
    <property type="entry name" value="UstYa-like"/>
</dbReference>
<gene>
    <name evidence="4" type="ORF">NA57DRAFT_75248</name>
</gene>
<dbReference type="OrthoDB" id="3687641at2759"/>
<evidence type="ECO:0000256" key="1">
    <source>
        <dbReference type="ARBA" id="ARBA00004685"/>
    </source>
</evidence>
<feature type="transmembrane region" description="Helical" evidence="3">
    <location>
        <begin position="36"/>
        <end position="62"/>
    </location>
</feature>
<keyword evidence="3" id="KW-1133">Transmembrane helix</keyword>
<proteinExistence type="inferred from homology"/>